<feature type="domain" description="D-Lysine 5,6-aminomutase alpha subunit" evidence="1">
    <location>
        <begin position="5"/>
        <end position="122"/>
    </location>
</feature>
<dbReference type="Proteomes" id="UP000683246">
    <property type="component" value="Chromosome"/>
</dbReference>
<dbReference type="Gene3D" id="1.10.8.1000">
    <property type="entry name" value="Ornithine 4,5 aminomutase S component, alpha subunit-like"/>
    <property type="match status" value="1"/>
</dbReference>
<dbReference type="RefSeq" id="WP_212694701.1">
    <property type="nucleotide sequence ID" value="NZ_CP058649.1"/>
</dbReference>
<keyword evidence="3" id="KW-1185">Reference proteome</keyword>
<dbReference type="GO" id="GO:0031419">
    <property type="term" value="F:cobalamin binding"/>
    <property type="evidence" value="ECO:0007669"/>
    <property type="project" value="InterPro"/>
</dbReference>
<dbReference type="InterPro" id="IPR016176">
    <property type="entry name" value="Cbl-dep_enz_cat"/>
</dbReference>
<dbReference type="Pfam" id="PF16552">
    <property type="entry name" value="OAM_alpha"/>
    <property type="match status" value="1"/>
</dbReference>
<evidence type="ECO:0000313" key="2">
    <source>
        <dbReference type="EMBL" id="QUI24010.1"/>
    </source>
</evidence>
<dbReference type="KEGG" id="vpy:HZI73_17665"/>
<proteinExistence type="predicted"/>
<accession>A0A8J8SHM6</accession>
<reference evidence="2" key="1">
    <citation type="submission" date="2020-07" db="EMBL/GenBank/DDBJ databases">
        <title>Vallitalea pronyensis genome.</title>
        <authorList>
            <person name="Postec A."/>
        </authorList>
    </citation>
    <scope>NUCLEOTIDE SEQUENCE</scope>
    <source>
        <strain evidence="2">FatNI3</strain>
    </source>
</reference>
<dbReference type="InterPro" id="IPR015130">
    <property type="entry name" value="Lys-AminoMut_A"/>
</dbReference>
<organism evidence="2 3">
    <name type="scientific">Vallitalea pronyensis</name>
    <dbReference type="NCBI Taxonomy" id="1348613"/>
    <lineage>
        <taxon>Bacteria</taxon>
        <taxon>Bacillati</taxon>
        <taxon>Bacillota</taxon>
        <taxon>Clostridia</taxon>
        <taxon>Lachnospirales</taxon>
        <taxon>Vallitaleaceae</taxon>
        <taxon>Vallitalea</taxon>
    </lineage>
</organism>
<dbReference type="EMBL" id="CP058649">
    <property type="protein sequence ID" value="QUI24010.1"/>
    <property type="molecule type" value="Genomic_DNA"/>
</dbReference>
<sequence length="126" mass="14317">MGKSRLDDYESRRKHLESLTEEALEQRFWELAGKIVDPMIDMAKSNTSPSIERSVLLRMGFSSIESKAIVSTIMDKRSHLIGKGAGHLVYRAARDKDIEIRDAGMRLANNDEELWAHLEQVFEGGK</sequence>
<dbReference type="AlphaFoldDB" id="A0A8J8SHM6"/>
<dbReference type="GO" id="GO:0003824">
    <property type="term" value="F:catalytic activity"/>
    <property type="evidence" value="ECO:0007669"/>
    <property type="project" value="InterPro"/>
</dbReference>
<dbReference type="Gene3D" id="6.10.250.2220">
    <property type="match status" value="1"/>
</dbReference>
<evidence type="ECO:0000313" key="3">
    <source>
        <dbReference type="Proteomes" id="UP000683246"/>
    </source>
</evidence>
<dbReference type="SUPFAM" id="SSF51703">
    <property type="entry name" value="Cobalamin (vitamin B12)-dependent enzymes"/>
    <property type="match status" value="1"/>
</dbReference>
<gene>
    <name evidence="2" type="ORF">HZI73_17665</name>
</gene>
<evidence type="ECO:0000259" key="1">
    <source>
        <dbReference type="Pfam" id="PF16552"/>
    </source>
</evidence>
<name>A0A8J8SHM6_9FIRM</name>
<protein>
    <submittedName>
        <fullName evidence="2">Ornithine aminomutase subunit alpha</fullName>
    </submittedName>
</protein>